<keyword evidence="2" id="KW-1185">Reference proteome</keyword>
<reference evidence="1" key="1">
    <citation type="journal article" date="2020" name="Fungal Divers.">
        <title>Resolving the Mortierellaceae phylogeny through synthesis of multi-gene phylogenetics and phylogenomics.</title>
        <authorList>
            <person name="Vandepol N."/>
            <person name="Liber J."/>
            <person name="Desiro A."/>
            <person name="Na H."/>
            <person name="Kennedy M."/>
            <person name="Barry K."/>
            <person name="Grigoriev I.V."/>
            <person name="Miller A.N."/>
            <person name="O'Donnell K."/>
            <person name="Stajich J.E."/>
            <person name="Bonito G."/>
        </authorList>
    </citation>
    <scope>NUCLEOTIDE SEQUENCE</scope>
    <source>
        <strain evidence="1">REB-010B</strain>
    </source>
</reference>
<dbReference type="Proteomes" id="UP000738325">
    <property type="component" value="Unassembled WGS sequence"/>
</dbReference>
<proteinExistence type="predicted"/>
<comment type="caution">
    <text evidence="1">The sequence shown here is derived from an EMBL/GenBank/DDBJ whole genome shotgun (WGS) entry which is preliminary data.</text>
</comment>
<accession>A0A9P6RSX5</accession>
<organism evidence="1 2">
    <name type="scientific">Dissophora globulifera</name>
    <dbReference type="NCBI Taxonomy" id="979702"/>
    <lineage>
        <taxon>Eukaryota</taxon>
        <taxon>Fungi</taxon>
        <taxon>Fungi incertae sedis</taxon>
        <taxon>Mucoromycota</taxon>
        <taxon>Mortierellomycotina</taxon>
        <taxon>Mortierellomycetes</taxon>
        <taxon>Mortierellales</taxon>
        <taxon>Mortierellaceae</taxon>
        <taxon>Dissophora</taxon>
    </lineage>
</organism>
<evidence type="ECO:0000313" key="2">
    <source>
        <dbReference type="Proteomes" id="UP000738325"/>
    </source>
</evidence>
<dbReference type="AlphaFoldDB" id="A0A9P6RSX5"/>
<dbReference type="EMBL" id="JAAAIP010000029">
    <property type="protein sequence ID" value="KAG0328754.1"/>
    <property type="molecule type" value="Genomic_DNA"/>
</dbReference>
<name>A0A9P6RSX5_9FUNG</name>
<evidence type="ECO:0000313" key="1">
    <source>
        <dbReference type="EMBL" id="KAG0328754.1"/>
    </source>
</evidence>
<protein>
    <submittedName>
        <fullName evidence="1">Uncharacterized protein</fullName>
    </submittedName>
</protein>
<sequence>MTSSFRRCQLIASNLGGTSVHDSLQYAMPQLLNDSEQAFDSEVLSPQVTDIGDTTSVTIAIAITAAALDHTQPEALSAPPPHSGQSEDASRYTILSRTKAITTTASFLSLCLYLVIRASTAMRVSCESDCD</sequence>
<gene>
    <name evidence="1" type="ORF">BGZ99_004614</name>
</gene>